<gene>
    <name evidence="1" type="ORF">LCGC14_2040870</name>
</gene>
<dbReference type="PANTHER" id="PTHR34655:SF2">
    <property type="entry name" value="PEROXIREDOXIN FAMILY PROTEIN"/>
    <property type="match status" value="1"/>
</dbReference>
<proteinExistence type="predicted"/>
<dbReference type="Pfam" id="PF02635">
    <property type="entry name" value="DsrE"/>
    <property type="match status" value="1"/>
</dbReference>
<name>A0A0F9H5E2_9ZZZZ</name>
<dbReference type="AlphaFoldDB" id="A0A0F9H5E2"/>
<dbReference type="Gene3D" id="3.40.1260.10">
    <property type="entry name" value="DsrEFH-like"/>
    <property type="match status" value="1"/>
</dbReference>
<dbReference type="PANTHER" id="PTHR34655">
    <property type="entry name" value="CONSERVED WITHIN P. AEROPHILUM"/>
    <property type="match status" value="1"/>
</dbReference>
<dbReference type="InterPro" id="IPR003787">
    <property type="entry name" value="Sulphur_relay_DsrE/F-like"/>
</dbReference>
<evidence type="ECO:0000313" key="1">
    <source>
        <dbReference type="EMBL" id="KKL76840.1"/>
    </source>
</evidence>
<reference evidence="1" key="1">
    <citation type="journal article" date="2015" name="Nature">
        <title>Complex archaea that bridge the gap between prokaryotes and eukaryotes.</title>
        <authorList>
            <person name="Spang A."/>
            <person name="Saw J.H."/>
            <person name="Jorgensen S.L."/>
            <person name="Zaremba-Niedzwiedzka K."/>
            <person name="Martijn J."/>
            <person name="Lind A.E."/>
            <person name="van Eijk R."/>
            <person name="Schleper C."/>
            <person name="Guy L."/>
            <person name="Ettema T.J."/>
        </authorList>
    </citation>
    <scope>NUCLEOTIDE SEQUENCE</scope>
</reference>
<comment type="caution">
    <text evidence="1">The sequence shown here is derived from an EMBL/GenBank/DDBJ whole genome shotgun (WGS) entry which is preliminary data.</text>
</comment>
<accession>A0A0F9H5E2</accession>
<organism evidence="1">
    <name type="scientific">marine sediment metagenome</name>
    <dbReference type="NCBI Taxonomy" id="412755"/>
    <lineage>
        <taxon>unclassified sequences</taxon>
        <taxon>metagenomes</taxon>
        <taxon>ecological metagenomes</taxon>
    </lineage>
</organism>
<protein>
    <submittedName>
        <fullName evidence="1">Uncharacterized protein</fullName>
    </submittedName>
</protein>
<sequence>MDETKTESTASSADLSKAPPKSSFVVMCASGFDNPARMRSALMFASLAAAAEMDTVLFCVQGAVDVMMKGAIEKNETPEPGAPTLLERLEEAMALGVSIQCCTQTMNNRGIKTEDLIEGVEPAGAMSLIDLSSRSEGTICF</sequence>
<dbReference type="EMBL" id="LAZR01023927">
    <property type="protein sequence ID" value="KKL76840.1"/>
    <property type="molecule type" value="Genomic_DNA"/>
</dbReference>
<dbReference type="InterPro" id="IPR027396">
    <property type="entry name" value="DsrEFH-like"/>
</dbReference>
<dbReference type="SUPFAM" id="SSF75169">
    <property type="entry name" value="DsrEFH-like"/>
    <property type="match status" value="1"/>
</dbReference>